<name>A0A1A9W6V9_9MUSC</name>
<proteinExistence type="predicted"/>
<reference evidence="3" key="1">
    <citation type="submission" date="2014-03" db="EMBL/GenBank/DDBJ databases">
        <authorList>
            <person name="Aksoy S."/>
            <person name="Warren W."/>
            <person name="Wilson R.K."/>
        </authorList>
    </citation>
    <scope>NUCLEOTIDE SEQUENCE [LARGE SCALE GENOMIC DNA]</scope>
    <source>
        <strain evidence="3">IAEA</strain>
    </source>
</reference>
<sequence>MVNYQVRVVVCLVALLGAQEIKGFSMWSSETALTTLQIGVFLSGINYYCYGIKLARQEEAVEDESITNKSTVMELEKDDAKISKMNTNYGSDLKANVKAVEQSIRSSKQEQASIDRKEQQKIEATESIGPDYRTLVSDSNSEARKKTVRNSKEVRKYKKK</sequence>
<dbReference type="VEuPathDB" id="VectorBase:GBRI008346"/>
<dbReference type="Proteomes" id="UP000091820">
    <property type="component" value="Unassembled WGS sequence"/>
</dbReference>
<accession>A0A1A9W6V9</accession>
<dbReference type="EnsemblMetazoa" id="GBRI008346-RB">
    <property type="protein sequence ID" value="GBRI008346-PB"/>
    <property type="gene ID" value="GBRI008346"/>
</dbReference>
<evidence type="ECO:0000313" key="3">
    <source>
        <dbReference type="Proteomes" id="UP000091820"/>
    </source>
</evidence>
<reference evidence="2" key="2">
    <citation type="submission" date="2020-05" db="UniProtKB">
        <authorList>
            <consortium name="EnsemblMetazoa"/>
        </authorList>
    </citation>
    <scope>IDENTIFICATION</scope>
    <source>
        <strain evidence="2">IAEA</strain>
    </source>
</reference>
<evidence type="ECO:0000313" key="2">
    <source>
        <dbReference type="EnsemblMetazoa" id="GBRI008346-PB"/>
    </source>
</evidence>
<dbReference type="AlphaFoldDB" id="A0A1A9W6V9"/>
<organism evidence="2 3">
    <name type="scientific">Glossina brevipalpis</name>
    <dbReference type="NCBI Taxonomy" id="37001"/>
    <lineage>
        <taxon>Eukaryota</taxon>
        <taxon>Metazoa</taxon>
        <taxon>Ecdysozoa</taxon>
        <taxon>Arthropoda</taxon>
        <taxon>Hexapoda</taxon>
        <taxon>Insecta</taxon>
        <taxon>Pterygota</taxon>
        <taxon>Neoptera</taxon>
        <taxon>Endopterygota</taxon>
        <taxon>Diptera</taxon>
        <taxon>Brachycera</taxon>
        <taxon>Muscomorpha</taxon>
        <taxon>Hippoboscoidea</taxon>
        <taxon>Glossinidae</taxon>
        <taxon>Glossina</taxon>
    </lineage>
</organism>
<feature type="compositionally biased region" description="Basic and acidic residues" evidence="1">
    <location>
        <begin position="113"/>
        <end position="124"/>
    </location>
</feature>
<keyword evidence="3" id="KW-1185">Reference proteome</keyword>
<feature type="region of interest" description="Disordered" evidence="1">
    <location>
        <begin position="106"/>
        <end position="160"/>
    </location>
</feature>
<protein>
    <submittedName>
        <fullName evidence="2">Uncharacterized protein</fullName>
    </submittedName>
</protein>
<feature type="compositionally biased region" description="Basic and acidic residues" evidence="1">
    <location>
        <begin position="141"/>
        <end position="154"/>
    </location>
</feature>
<evidence type="ECO:0000256" key="1">
    <source>
        <dbReference type="SAM" id="MobiDB-lite"/>
    </source>
</evidence>